<name>A0A1P8WFM9_9PLAN</name>
<evidence type="ECO:0000259" key="6">
    <source>
        <dbReference type="PROSITE" id="PS51007"/>
    </source>
</evidence>
<dbReference type="InterPro" id="IPR013427">
    <property type="entry name" value="Haem-bd_dom_put"/>
</dbReference>
<reference evidence="7 8" key="1">
    <citation type="journal article" date="2016" name="Front. Microbiol.">
        <title>Fuerstia marisgermanicae gen. nov., sp. nov., an Unusual Member of the Phylum Planctomycetes from the German Wadden Sea.</title>
        <authorList>
            <person name="Kohn T."/>
            <person name="Heuer A."/>
            <person name="Jogler M."/>
            <person name="Vollmers J."/>
            <person name="Boedeker C."/>
            <person name="Bunk B."/>
            <person name="Rast P."/>
            <person name="Borchert D."/>
            <person name="Glockner I."/>
            <person name="Freese H.M."/>
            <person name="Klenk H.P."/>
            <person name="Overmann J."/>
            <person name="Kaster A.K."/>
            <person name="Rohde M."/>
            <person name="Wiegand S."/>
            <person name="Jogler C."/>
        </authorList>
    </citation>
    <scope>NUCLEOTIDE SEQUENCE [LARGE SCALE GENOMIC DNA]</scope>
    <source>
        <strain evidence="7 8">NH11</strain>
    </source>
</reference>
<dbReference type="SUPFAM" id="SSF46626">
    <property type="entry name" value="Cytochrome c"/>
    <property type="match status" value="1"/>
</dbReference>
<dbReference type="InterPro" id="IPR055557">
    <property type="entry name" value="DUF7133"/>
</dbReference>
<keyword evidence="1 4" id="KW-0349">Heme</keyword>
<dbReference type="GO" id="GO:0046872">
    <property type="term" value="F:metal ion binding"/>
    <property type="evidence" value="ECO:0007669"/>
    <property type="project" value="UniProtKB-KW"/>
</dbReference>
<dbReference type="PROSITE" id="PS51007">
    <property type="entry name" value="CYTC"/>
    <property type="match status" value="1"/>
</dbReference>
<keyword evidence="3 4" id="KW-0408">Iron</keyword>
<evidence type="ECO:0000256" key="3">
    <source>
        <dbReference type="ARBA" id="ARBA00023004"/>
    </source>
</evidence>
<proteinExistence type="predicted"/>
<dbReference type="Gene3D" id="1.10.760.10">
    <property type="entry name" value="Cytochrome c-like domain"/>
    <property type="match status" value="1"/>
</dbReference>
<evidence type="ECO:0000256" key="5">
    <source>
        <dbReference type="SAM" id="SignalP"/>
    </source>
</evidence>
<organism evidence="7 8">
    <name type="scientific">Fuerstiella marisgermanici</name>
    <dbReference type="NCBI Taxonomy" id="1891926"/>
    <lineage>
        <taxon>Bacteria</taxon>
        <taxon>Pseudomonadati</taxon>
        <taxon>Planctomycetota</taxon>
        <taxon>Planctomycetia</taxon>
        <taxon>Planctomycetales</taxon>
        <taxon>Planctomycetaceae</taxon>
        <taxon>Fuerstiella</taxon>
    </lineage>
</organism>
<dbReference type="Gene3D" id="2.120.10.30">
    <property type="entry name" value="TolB, C-terminal domain"/>
    <property type="match status" value="1"/>
</dbReference>
<keyword evidence="2 4" id="KW-0479">Metal-binding</keyword>
<gene>
    <name evidence="7" type="ORF">Fuma_02459</name>
</gene>
<dbReference type="Gene3D" id="1.25.10.10">
    <property type="entry name" value="Leucine-rich Repeat Variant"/>
    <property type="match status" value="1"/>
</dbReference>
<dbReference type="PANTHER" id="PTHR33546">
    <property type="entry name" value="LARGE, MULTIFUNCTIONAL SECRETED PROTEIN-RELATED"/>
    <property type="match status" value="1"/>
</dbReference>
<evidence type="ECO:0000313" key="8">
    <source>
        <dbReference type="Proteomes" id="UP000187735"/>
    </source>
</evidence>
<dbReference type="NCBIfam" id="TIGR02604">
    <property type="entry name" value="Piru_Ver_Nterm"/>
    <property type="match status" value="1"/>
</dbReference>
<keyword evidence="8" id="KW-1185">Reference proteome</keyword>
<dbReference type="KEGG" id="fmr:Fuma_02459"/>
<dbReference type="InterPro" id="IPR009056">
    <property type="entry name" value="Cyt_c-like_dom"/>
</dbReference>
<dbReference type="PANTHER" id="PTHR33546:SF1">
    <property type="entry name" value="LARGE, MULTIFUNCTIONAL SECRETED PROTEIN"/>
    <property type="match status" value="1"/>
</dbReference>
<feature type="domain" description="Cytochrome c" evidence="6">
    <location>
        <begin position="885"/>
        <end position="1017"/>
    </location>
</feature>
<dbReference type="NCBIfam" id="TIGR02603">
    <property type="entry name" value="CxxCH_TIGR02603"/>
    <property type="match status" value="1"/>
</dbReference>
<evidence type="ECO:0000256" key="1">
    <source>
        <dbReference type="ARBA" id="ARBA00022617"/>
    </source>
</evidence>
<evidence type="ECO:0000256" key="2">
    <source>
        <dbReference type="ARBA" id="ARBA00022723"/>
    </source>
</evidence>
<dbReference type="InterPro" id="IPR013428">
    <property type="entry name" value="Membrane-bound_put_N"/>
</dbReference>
<dbReference type="SUPFAM" id="SSF50952">
    <property type="entry name" value="Soluble quinoprotein glucose dehydrogenase"/>
    <property type="match status" value="1"/>
</dbReference>
<protein>
    <submittedName>
        <fullName evidence="7">Putative membrane-bound dehydrogenase domain protein</fullName>
    </submittedName>
</protein>
<feature type="chain" id="PRO_5012003886" evidence="5">
    <location>
        <begin position="19"/>
        <end position="1029"/>
    </location>
</feature>
<dbReference type="OrthoDB" id="225269at2"/>
<dbReference type="InterPro" id="IPR011042">
    <property type="entry name" value="6-blade_b-propeller_TolB-like"/>
</dbReference>
<dbReference type="STRING" id="1891926.Fuma_02459"/>
<dbReference type="GO" id="GO:0020037">
    <property type="term" value="F:heme binding"/>
    <property type="evidence" value="ECO:0007669"/>
    <property type="project" value="InterPro"/>
</dbReference>
<evidence type="ECO:0000313" key="7">
    <source>
        <dbReference type="EMBL" id="APZ92847.1"/>
    </source>
</evidence>
<accession>A0A1P8WFM9</accession>
<keyword evidence="5" id="KW-0732">Signal</keyword>
<evidence type="ECO:0000256" key="4">
    <source>
        <dbReference type="PROSITE-ProRule" id="PRU00433"/>
    </source>
</evidence>
<dbReference type="InterPro" id="IPR011041">
    <property type="entry name" value="Quinoprot_gluc/sorb_DH_b-prop"/>
</dbReference>
<sequence precursor="true">MPRILPVLLVALAGIAAADEFPAPVNTQAAGEHPPSPREMLDLFELPEGFQVKLFAGEPDVQQPIAFDFDDKGRIWVAENYTYSSHGKIDPNLRDRVIILHDKDGDGEHDERKVFWDKGSMLTGLTWGYGGLWILNDGTLSFIPDKDGDDVPDDEPVVMLNGWTKNAGHNFVSGLLWGPNGWLYGRHGITDTSYPGTPDTPKEERQPINCGIWRFHPTKHTFEVVCHGTTNPWGLDYNEVGDMFMTNNVIGHLWHVIPGAHYERMFGQDFNPHLYELMPQIADHYHWDTTGKWSESRDGVADDLGGGHSHCGGMIYYGQNFPKEYHGKIFMCNTHGRCVNVNRLERKGSTYVGKREPNFLKVNTPWFRGVELKYGPRGCVYLTDWSDNGECHDHDGVHRTSGRIYRISYGEVENRAFDLQAQSIHELLQIATSNSSKQEWHRRRASRLFTEKYAESTEAAKSNIRLTNTGYWSHESSAYKVQRHMIQKFQNLAAVDALSDEQISRALICKDELLRSLAVEQITSKPEMLNRLHGLMDAWIHHNEESPVVLMTYASAIQRYAGEIHRNGTLVGRFPGQSALLKLARSCKADHALQLMTWYAFEKAESQSHIHFQAVWIEDPKIRSFMMRRLASDWQRNGHFVVDQLKILGHAIYGAPSDAVRTEDPKHAALTLLQGISEGMKGQVGLKKPRHWKAVREMLTKIDDPKIDRFVAEMSAAFGDLDATGDLLDLIDDRDGDHLVRSRAIENVARLKVPNAVSILLPHLTDRAVYVDVARALASFDDPRIPAELLKRWDGLRHGSQEAAMDTLVSRKSYAVELVKAIDDGRVDSGALTAAHVRQLVSFNDPNITKIIEAKWGVVNQSSEAKQTMIGDLKQRLTPDVLAAADLENGAALFKKSCANCHKLYGEGGKIGPDLTGANRGNMDYLLGNIVDPSGEVPKQFTVSVIALTSGRVITGVVIGETEQVITVQTDKEQMTIAVADIEERTRTTKSLMPDGLLDALTEDQRRDLIAFIQHRAGTHRQAVGVAGE</sequence>
<dbReference type="InterPro" id="IPR011989">
    <property type="entry name" value="ARM-like"/>
</dbReference>
<dbReference type="Pfam" id="PF23500">
    <property type="entry name" value="DUF7133"/>
    <property type="match status" value="1"/>
</dbReference>
<dbReference type="GO" id="GO:0009055">
    <property type="term" value="F:electron transfer activity"/>
    <property type="evidence" value="ECO:0007669"/>
    <property type="project" value="InterPro"/>
</dbReference>
<feature type="signal peptide" evidence="5">
    <location>
        <begin position="1"/>
        <end position="18"/>
    </location>
</feature>
<dbReference type="InterPro" id="IPR036909">
    <property type="entry name" value="Cyt_c-like_dom_sf"/>
</dbReference>
<dbReference type="AlphaFoldDB" id="A0A1P8WFM9"/>
<dbReference type="EMBL" id="CP017641">
    <property type="protein sequence ID" value="APZ92847.1"/>
    <property type="molecule type" value="Genomic_DNA"/>
</dbReference>
<dbReference type="Pfam" id="PF00034">
    <property type="entry name" value="Cytochrom_C"/>
    <property type="match status" value="1"/>
</dbReference>
<dbReference type="Proteomes" id="UP000187735">
    <property type="component" value="Chromosome"/>
</dbReference>
<dbReference type="RefSeq" id="WP_077024412.1">
    <property type="nucleotide sequence ID" value="NZ_CP017641.1"/>
</dbReference>